<proteinExistence type="predicted"/>
<dbReference type="CDD" id="cd04868">
    <property type="entry name" value="ACT_AK-like"/>
    <property type="match status" value="1"/>
</dbReference>
<dbReference type="EMBL" id="JACVEL010000001">
    <property type="protein sequence ID" value="MBC9811269.1"/>
    <property type="molecule type" value="Genomic_DNA"/>
</dbReference>
<dbReference type="GO" id="GO:0016301">
    <property type="term" value="F:kinase activity"/>
    <property type="evidence" value="ECO:0007669"/>
    <property type="project" value="UniProtKB-KW"/>
</dbReference>
<evidence type="ECO:0000259" key="1">
    <source>
        <dbReference type="Pfam" id="PF13840"/>
    </source>
</evidence>
<dbReference type="SUPFAM" id="SSF55021">
    <property type="entry name" value="ACT-like"/>
    <property type="match status" value="1"/>
</dbReference>
<reference evidence="2" key="1">
    <citation type="submission" date="2020-09" db="EMBL/GenBank/DDBJ databases">
        <title>Taishania pollutisoli gen. nov., sp. nov., Isolated from Tetrabromobisphenol A-Contaminated Soil.</title>
        <authorList>
            <person name="Chen Q."/>
        </authorList>
    </citation>
    <scope>NUCLEOTIDE SEQUENCE</scope>
    <source>
        <strain evidence="2">CZZ-1</strain>
    </source>
</reference>
<keyword evidence="2" id="KW-0418">Kinase</keyword>
<dbReference type="InterPro" id="IPR045865">
    <property type="entry name" value="ACT-like_dom_sf"/>
</dbReference>
<organism evidence="2 3">
    <name type="scientific">Taishania pollutisoli</name>
    <dbReference type="NCBI Taxonomy" id="2766479"/>
    <lineage>
        <taxon>Bacteria</taxon>
        <taxon>Pseudomonadati</taxon>
        <taxon>Bacteroidota</taxon>
        <taxon>Flavobacteriia</taxon>
        <taxon>Flavobacteriales</taxon>
        <taxon>Crocinitomicaceae</taxon>
        <taxon>Taishania</taxon>
    </lineage>
</organism>
<gene>
    <name evidence="2" type="ORF">H9Y05_02160</name>
</gene>
<comment type="caution">
    <text evidence="2">The sequence shown here is derived from an EMBL/GenBank/DDBJ whole genome shotgun (WGS) entry which is preliminary data.</text>
</comment>
<keyword evidence="3" id="KW-1185">Reference proteome</keyword>
<evidence type="ECO:0000313" key="3">
    <source>
        <dbReference type="Proteomes" id="UP000652681"/>
    </source>
</evidence>
<accession>A0A8J6P499</accession>
<dbReference type="AlphaFoldDB" id="A0A8J6P499"/>
<dbReference type="Proteomes" id="UP000652681">
    <property type="component" value="Unassembled WGS sequence"/>
</dbReference>
<protein>
    <submittedName>
        <fullName evidence="2">Aspartate kinase</fullName>
    </submittedName>
</protein>
<feature type="domain" description="CASTOR ACT" evidence="1">
    <location>
        <begin position="152"/>
        <end position="213"/>
    </location>
</feature>
<sequence>MDSIGKITEDIINRSPFLRESMTEGLINVSALARKIQPEIEEVTGKEVKEGAIVMAIKRMSPGLYHKLNVKIKNVLGELGDFLVRSNLSDFTYQNSDTLGLKQSELIRLLDAESDGFFALCKGVTETTIITSDKHKATIERLFQSEKLISTTQNLASVTVKLPHINVEIYGIYYYILKQLAWEGINIIEVISTANEFTVLVDQNDVDKAFKILMQLKRGF</sequence>
<keyword evidence="2" id="KW-0808">Transferase</keyword>
<dbReference type="Gene3D" id="3.30.2130.10">
    <property type="entry name" value="VC0802-like"/>
    <property type="match status" value="1"/>
</dbReference>
<evidence type="ECO:0000313" key="2">
    <source>
        <dbReference type="EMBL" id="MBC9811269.1"/>
    </source>
</evidence>
<dbReference type="Pfam" id="PF13840">
    <property type="entry name" value="ACT_7"/>
    <property type="match status" value="1"/>
</dbReference>
<dbReference type="InterPro" id="IPR027795">
    <property type="entry name" value="CASTOR_ACT_dom"/>
</dbReference>
<name>A0A8J6P499_9FLAO</name>